<sequence>PSLTLIEDENKRFSQYEHINSIYLHRDAPTSPTNVLVNQIKSFLPREITNEKIKRKLAMIVFGVFLVLVSAKFEINNENHVLVILHVQKTGGTTFNRKLISGLEGDFCELPSDSIQDKRSNWHHSSCKHPGKNSTWLFSRYTLGWPCGVHPDWTALKDCARRKLRALDGPSREGRKLFHVTTLRDPIDRFLSEWRHVQRGATWNRQHLLCNSRKNSVTPCYSTEKWTGVSLEEFMACPTNLAYNRQTRMIADLESIGCYNGFASHDMRVPNKALGRHLLESAKRNLENVDFFSMLEYQKESQQLFEATFRLKFSDDWEYHKTKTERFKNAVELPRDVIDLIKRDNALDIEFYDFAKELFFKRLSEKRIPLPQE</sequence>
<dbReference type="GO" id="GO:0017095">
    <property type="term" value="F:heparan sulfate 6-sulfotransferase activity"/>
    <property type="evidence" value="ECO:0007669"/>
    <property type="project" value="TreeGrafter"/>
</dbReference>
<evidence type="ECO:0000256" key="4">
    <source>
        <dbReference type="ARBA" id="ARBA00022692"/>
    </source>
</evidence>
<keyword evidence="8" id="KW-0735">Signal-anchor</keyword>
<comment type="subcellular location">
    <subcellularLocation>
        <location evidence="1">Membrane</location>
        <topology evidence="1">Single-pass membrane protein</topology>
    </subcellularLocation>
    <subcellularLocation>
        <location evidence="8">Membrane</location>
        <topology evidence="8">Single-pass type II membrane protein</topology>
    </subcellularLocation>
</comment>
<dbReference type="Pfam" id="PF03567">
    <property type="entry name" value="Sulfotransfer_2"/>
    <property type="match status" value="1"/>
</dbReference>
<evidence type="ECO:0000256" key="1">
    <source>
        <dbReference type="ARBA" id="ARBA00004167"/>
    </source>
</evidence>
<comment type="function">
    <text evidence="8">6-O-sulfation enzyme which catalyzes the transfer of sulfate from 3'-phosphoadenosine 5'-phosphosulfate (PAPS) to position 6 of the N-sulfoglucosamine residue (GlcNS) of heparan sulfate.</text>
</comment>
<keyword evidence="5" id="KW-1133">Transmembrane helix</keyword>
<evidence type="ECO:0000256" key="8">
    <source>
        <dbReference type="RuleBase" id="RU364122"/>
    </source>
</evidence>
<keyword evidence="3 8" id="KW-0808">Transferase</keyword>
<feature type="non-terminal residue" evidence="9">
    <location>
        <position position="1"/>
    </location>
</feature>
<keyword evidence="7" id="KW-0325">Glycoprotein</keyword>
<dbReference type="EMBL" id="FN656549">
    <property type="protein sequence ID" value="CBY41644.1"/>
    <property type="molecule type" value="Genomic_DNA"/>
</dbReference>
<name>E4Z1R6_OIKDI</name>
<dbReference type="Gene3D" id="3.40.50.300">
    <property type="entry name" value="P-loop containing nucleotide triphosphate hydrolases"/>
    <property type="match status" value="1"/>
</dbReference>
<protein>
    <recommendedName>
        <fullName evidence="8">Heparan-sulfate 6-O-sulfotransferase</fullName>
        <ecNumber evidence="8">2.8.2.-</ecNumber>
    </recommendedName>
</protein>
<comment type="catalytic activity">
    <reaction evidence="8">
        <text>alpha-D-glucosaminyl-[heparan sulfate](n) + 3'-phosphoadenylyl sulfate = 6-sulfo-alpha-D-glucosaminyl-[heparan sulfate](n) + adenosine 3',5'-bisphosphate + H(+)</text>
        <dbReference type="Rhea" id="RHEA:56604"/>
        <dbReference type="Rhea" id="RHEA-COMP:9830"/>
        <dbReference type="Rhea" id="RHEA-COMP:14621"/>
        <dbReference type="ChEBI" id="CHEBI:15378"/>
        <dbReference type="ChEBI" id="CHEBI:58339"/>
        <dbReference type="ChEBI" id="CHEBI:58343"/>
        <dbReference type="ChEBI" id="CHEBI:58388"/>
        <dbReference type="ChEBI" id="CHEBI:140604"/>
    </reaction>
</comment>
<dbReference type="InterPro" id="IPR005331">
    <property type="entry name" value="Sulfotransferase"/>
</dbReference>
<accession>E4Z1R6</accession>
<proteinExistence type="inferred from homology"/>
<evidence type="ECO:0000313" key="9">
    <source>
        <dbReference type="EMBL" id="CBY41644.1"/>
    </source>
</evidence>
<comment type="similarity">
    <text evidence="2 8">Belongs to the sulfotransferase 6 family.</text>
</comment>
<reference evidence="9" key="1">
    <citation type="journal article" date="2010" name="Science">
        <title>Plasticity of animal genome architecture unmasked by rapid evolution of a pelagic tunicate.</title>
        <authorList>
            <person name="Denoeud F."/>
            <person name="Henriet S."/>
            <person name="Mungpakdee S."/>
            <person name="Aury J.M."/>
            <person name="Da Silva C."/>
            <person name="Brinkmann H."/>
            <person name="Mikhaleva J."/>
            <person name="Olsen L.C."/>
            <person name="Jubin C."/>
            <person name="Canestro C."/>
            <person name="Bouquet J.M."/>
            <person name="Danks G."/>
            <person name="Poulain J."/>
            <person name="Campsteijn C."/>
            <person name="Adamski M."/>
            <person name="Cross I."/>
            <person name="Yadetie F."/>
            <person name="Muffato M."/>
            <person name="Louis A."/>
            <person name="Butcher S."/>
            <person name="Tsagkogeorga G."/>
            <person name="Konrad A."/>
            <person name="Singh S."/>
            <person name="Jensen M.F."/>
            <person name="Cong E.H."/>
            <person name="Eikeseth-Otteraa H."/>
            <person name="Noel B."/>
            <person name="Anthouard V."/>
            <person name="Porcel B.M."/>
            <person name="Kachouri-Lafond R."/>
            <person name="Nishino A."/>
            <person name="Ugolini M."/>
            <person name="Chourrout P."/>
            <person name="Nishida H."/>
            <person name="Aasland R."/>
            <person name="Huzurbazar S."/>
            <person name="Westhof E."/>
            <person name="Delsuc F."/>
            <person name="Lehrach H."/>
            <person name="Reinhardt R."/>
            <person name="Weissenbach J."/>
            <person name="Roy S.W."/>
            <person name="Artiguenave F."/>
            <person name="Postlethwait J.H."/>
            <person name="Manak J.R."/>
            <person name="Thompson E.M."/>
            <person name="Jaillon O."/>
            <person name="Du Pasquier L."/>
            <person name="Boudinot P."/>
            <person name="Liberles D.A."/>
            <person name="Volff J.N."/>
            <person name="Philippe H."/>
            <person name="Lenhard B."/>
            <person name="Roest Crollius H."/>
            <person name="Wincker P."/>
            <person name="Chourrout D."/>
        </authorList>
    </citation>
    <scope>NUCLEOTIDE SEQUENCE [LARGE SCALE GENOMIC DNA]</scope>
</reference>
<gene>
    <name evidence="9" type="ORF">GSOID_T00023728001</name>
</gene>
<evidence type="ECO:0000256" key="5">
    <source>
        <dbReference type="ARBA" id="ARBA00022989"/>
    </source>
</evidence>
<organism evidence="9">
    <name type="scientific">Oikopleura dioica</name>
    <name type="common">Tunicate</name>
    <dbReference type="NCBI Taxonomy" id="34765"/>
    <lineage>
        <taxon>Eukaryota</taxon>
        <taxon>Metazoa</taxon>
        <taxon>Chordata</taxon>
        <taxon>Tunicata</taxon>
        <taxon>Appendicularia</taxon>
        <taxon>Copelata</taxon>
        <taxon>Oikopleuridae</taxon>
        <taxon>Oikopleura</taxon>
    </lineage>
</organism>
<evidence type="ECO:0000256" key="6">
    <source>
        <dbReference type="ARBA" id="ARBA00023136"/>
    </source>
</evidence>
<evidence type="ECO:0000256" key="2">
    <source>
        <dbReference type="ARBA" id="ARBA00010109"/>
    </source>
</evidence>
<keyword evidence="6 8" id="KW-0472">Membrane</keyword>
<dbReference type="SUPFAM" id="SSF52540">
    <property type="entry name" value="P-loop containing nucleoside triphosphate hydrolases"/>
    <property type="match status" value="1"/>
</dbReference>
<evidence type="ECO:0000256" key="3">
    <source>
        <dbReference type="ARBA" id="ARBA00022679"/>
    </source>
</evidence>
<evidence type="ECO:0000256" key="7">
    <source>
        <dbReference type="ARBA" id="ARBA00023180"/>
    </source>
</evidence>
<dbReference type="InterPro" id="IPR027417">
    <property type="entry name" value="P-loop_NTPase"/>
</dbReference>
<dbReference type="InterPro" id="IPR010635">
    <property type="entry name" value="Heparan_SO4-6-sulfoTrfase"/>
</dbReference>
<dbReference type="PANTHER" id="PTHR12812">
    <property type="entry name" value="HEPARAN SULFATE 6-O-SULFOTRANSFERASE 3"/>
    <property type="match status" value="1"/>
</dbReference>
<dbReference type="GO" id="GO:0016020">
    <property type="term" value="C:membrane"/>
    <property type="evidence" value="ECO:0007669"/>
    <property type="project" value="UniProtKB-SubCell"/>
</dbReference>
<dbReference type="AlphaFoldDB" id="E4Z1R6"/>
<dbReference type="Proteomes" id="UP000011014">
    <property type="component" value="Unassembled WGS sequence"/>
</dbReference>
<dbReference type="PANTHER" id="PTHR12812:SF0">
    <property type="entry name" value="HEPARAN-SULFATE 6-O-SULFOTRANSFERASE"/>
    <property type="match status" value="1"/>
</dbReference>
<keyword evidence="4" id="KW-0812">Transmembrane</keyword>
<dbReference type="EC" id="2.8.2.-" evidence="8"/>